<organism evidence="1 2">
    <name type="scientific">Pseudalkalibacillus berkeleyi</name>
    <dbReference type="NCBI Taxonomy" id="1069813"/>
    <lineage>
        <taxon>Bacteria</taxon>
        <taxon>Bacillati</taxon>
        <taxon>Bacillota</taxon>
        <taxon>Bacilli</taxon>
        <taxon>Bacillales</taxon>
        <taxon>Fictibacillaceae</taxon>
        <taxon>Pseudalkalibacillus</taxon>
    </lineage>
</organism>
<evidence type="ECO:0000313" key="1">
    <source>
        <dbReference type="EMBL" id="MCF6136227.1"/>
    </source>
</evidence>
<reference evidence="1 2" key="1">
    <citation type="submission" date="2022-01" db="EMBL/GenBank/DDBJ databases">
        <title>Alkalihalobacillus sp. EGI L200015, a novel bacterium isolated from a salt lake sediment.</title>
        <authorList>
            <person name="Gao L."/>
            <person name="Fang B.-Z."/>
            <person name="Li W.-J."/>
        </authorList>
    </citation>
    <scope>NUCLEOTIDE SEQUENCE [LARGE SCALE GENOMIC DNA]</scope>
    <source>
        <strain evidence="1 2">KCTC 12718</strain>
    </source>
</reference>
<dbReference type="PANTHER" id="PTHR30458">
    <property type="entry name" value="PHENYLACETIC ACID DEGRADATION PROTEIN PAA"/>
    <property type="match status" value="1"/>
</dbReference>
<dbReference type="InterPro" id="IPR052703">
    <property type="entry name" value="Aromatic_CoA_ox/epox"/>
</dbReference>
<sequence>MAKDKALVELLYTLADDDFILAYRGSEWLGLAPHIEEDVAYSSINQDMMGHAAKYYQILEELGEGDADELSHLRSPDKFRNAVLLEEKNGEGTYLEQPNYDWAFAVVRNYFYSIHKKVRLESLRKSNYEPLSDAAKKISIELQYHLMHWETWFKQLMMSSDEAKRRMGEAVEHCWNEMDGIISLGPFADEMVEKGYVASEASMREKWLDHMKKTFEQIGAELPGELGMTKGNGRQGEHTEDLTQALKTLSEVYETNPAAGW</sequence>
<dbReference type="EMBL" id="JAKIJS010000001">
    <property type="protein sequence ID" value="MCF6136227.1"/>
    <property type="molecule type" value="Genomic_DNA"/>
</dbReference>
<dbReference type="EC" id="1.14.13.149" evidence="1"/>
<dbReference type="Gene3D" id="1.20.1260.10">
    <property type="match status" value="1"/>
</dbReference>
<dbReference type="InterPro" id="IPR007814">
    <property type="entry name" value="PaaA_PaaC"/>
</dbReference>
<dbReference type="PIRSF" id="PIRSF037834">
    <property type="entry name" value="PA_CoA_Oase3"/>
    <property type="match status" value="1"/>
</dbReference>
<dbReference type="InterPro" id="IPR011882">
    <property type="entry name" value="PaaC"/>
</dbReference>
<comment type="caution">
    <text evidence="1">The sequence shown here is derived from an EMBL/GenBank/DDBJ whole genome shotgun (WGS) entry which is preliminary data.</text>
</comment>
<evidence type="ECO:0000313" key="2">
    <source>
        <dbReference type="Proteomes" id="UP001649381"/>
    </source>
</evidence>
<dbReference type="PANTHER" id="PTHR30458:SF0">
    <property type="entry name" value="1,2-PHENYLACETYL-COA EPOXIDASE, SUBUNIT C"/>
    <property type="match status" value="1"/>
</dbReference>
<dbReference type="InterPro" id="IPR009078">
    <property type="entry name" value="Ferritin-like_SF"/>
</dbReference>
<dbReference type="Proteomes" id="UP001649381">
    <property type="component" value="Unassembled WGS sequence"/>
</dbReference>
<dbReference type="NCBIfam" id="TIGR02158">
    <property type="entry name" value="PA_CoA_Oxy3"/>
    <property type="match status" value="1"/>
</dbReference>
<dbReference type="RefSeq" id="WP_236330546.1">
    <property type="nucleotide sequence ID" value="NZ_JAKIJS010000001.1"/>
</dbReference>
<name>A0ABS9GTQ8_9BACL</name>
<dbReference type="InterPro" id="IPR012347">
    <property type="entry name" value="Ferritin-like"/>
</dbReference>
<protein>
    <submittedName>
        <fullName evidence="1">Phenylacetate-CoA oxygenase subunit PaaC</fullName>
        <ecNumber evidence="1">1.14.13.149</ecNumber>
    </submittedName>
</protein>
<dbReference type="GO" id="GO:0097266">
    <property type="term" value="F:phenylacetyl-CoA 1,2-epoxidase activity"/>
    <property type="evidence" value="ECO:0007669"/>
    <property type="project" value="UniProtKB-EC"/>
</dbReference>
<keyword evidence="2" id="KW-1185">Reference proteome</keyword>
<accession>A0ABS9GTQ8</accession>
<keyword evidence="1" id="KW-0560">Oxidoreductase</keyword>
<dbReference type="Pfam" id="PF05138">
    <property type="entry name" value="PaaA_PaaC"/>
    <property type="match status" value="1"/>
</dbReference>
<gene>
    <name evidence="1" type="primary">paaC</name>
    <name evidence="1" type="ORF">L2716_00705</name>
</gene>
<proteinExistence type="predicted"/>
<dbReference type="SUPFAM" id="SSF47240">
    <property type="entry name" value="Ferritin-like"/>
    <property type="match status" value="1"/>
</dbReference>